<feature type="domain" description="N-acetyltransferase" evidence="3">
    <location>
        <begin position="5"/>
        <end position="152"/>
    </location>
</feature>
<comment type="caution">
    <text evidence="4">The sequence shown here is derived from an EMBL/GenBank/DDBJ whole genome shotgun (WGS) entry which is preliminary data.</text>
</comment>
<protein>
    <submittedName>
        <fullName evidence="4">GNAT family N-acetyltransferase</fullName>
    </submittedName>
</protein>
<dbReference type="OrthoDB" id="9792929at2"/>
<evidence type="ECO:0000313" key="5">
    <source>
        <dbReference type="Proteomes" id="UP000325218"/>
    </source>
</evidence>
<dbReference type="SUPFAM" id="SSF55729">
    <property type="entry name" value="Acyl-CoA N-acyltransferases (Nat)"/>
    <property type="match status" value="1"/>
</dbReference>
<dbReference type="InterPro" id="IPR050832">
    <property type="entry name" value="Bact_Acetyltransf"/>
</dbReference>
<dbReference type="PANTHER" id="PTHR43877:SF2">
    <property type="entry name" value="AMINOALKYLPHOSPHONATE N-ACETYLTRANSFERASE-RELATED"/>
    <property type="match status" value="1"/>
</dbReference>
<organism evidence="4 5">
    <name type="scientific">Paenibacillus faecis</name>
    <dbReference type="NCBI Taxonomy" id="862114"/>
    <lineage>
        <taxon>Bacteria</taxon>
        <taxon>Bacillati</taxon>
        <taxon>Bacillota</taxon>
        <taxon>Bacilli</taxon>
        <taxon>Bacillales</taxon>
        <taxon>Paenibacillaceae</taxon>
        <taxon>Paenibacillus</taxon>
    </lineage>
</organism>
<dbReference type="CDD" id="cd04301">
    <property type="entry name" value="NAT_SF"/>
    <property type="match status" value="1"/>
</dbReference>
<accession>A0A5D0CUL6</accession>
<dbReference type="InterPro" id="IPR000182">
    <property type="entry name" value="GNAT_dom"/>
</dbReference>
<dbReference type="Gene3D" id="3.40.630.30">
    <property type="match status" value="1"/>
</dbReference>
<dbReference type="Pfam" id="PF00583">
    <property type="entry name" value="Acetyltransf_1"/>
    <property type="match status" value="1"/>
</dbReference>
<keyword evidence="5" id="KW-1185">Reference proteome</keyword>
<evidence type="ECO:0000256" key="2">
    <source>
        <dbReference type="ARBA" id="ARBA00023315"/>
    </source>
</evidence>
<dbReference type="Proteomes" id="UP000325218">
    <property type="component" value="Unassembled WGS sequence"/>
</dbReference>
<dbReference type="RefSeq" id="WP_148452467.1">
    <property type="nucleotide sequence ID" value="NZ_VSDO01000002.1"/>
</dbReference>
<keyword evidence="1 4" id="KW-0808">Transferase</keyword>
<reference evidence="4 5" key="1">
    <citation type="submission" date="2019-08" db="EMBL/GenBank/DDBJ databases">
        <title>Genome sequencing of Paenibacillus faecis DSM 23593(T).</title>
        <authorList>
            <person name="Kook J.-K."/>
            <person name="Park S.-N."/>
            <person name="Lim Y.K."/>
        </authorList>
    </citation>
    <scope>NUCLEOTIDE SEQUENCE [LARGE SCALE GENOMIC DNA]</scope>
    <source>
        <strain evidence="4 5">DSM 23593</strain>
    </source>
</reference>
<evidence type="ECO:0000259" key="3">
    <source>
        <dbReference type="PROSITE" id="PS51186"/>
    </source>
</evidence>
<proteinExistence type="predicted"/>
<gene>
    <name evidence="4" type="ORF">FRY98_13320</name>
</gene>
<name>A0A5D0CUL6_9BACL</name>
<dbReference type="GO" id="GO:0016747">
    <property type="term" value="F:acyltransferase activity, transferring groups other than amino-acyl groups"/>
    <property type="evidence" value="ECO:0007669"/>
    <property type="project" value="InterPro"/>
</dbReference>
<sequence>MSAKLMIVQASLGDLQDVAELFNQYRVFYGQASDPAGAEAFLFQLMEHRESVILLARVENGRQPVGFVQLYPTYSSISMQRSWVLNDLFVPEKWRKQGIGRKLLDAAADMARLTKAKGLALETAPDNLSAQKLYESLGYVRDTEFFHYYLTL</sequence>
<dbReference type="EMBL" id="VSDO01000002">
    <property type="protein sequence ID" value="TYA13613.1"/>
    <property type="molecule type" value="Genomic_DNA"/>
</dbReference>
<evidence type="ECO:0000313" key="4">
    <source>
        <dbReference type="EMBL" id="TYA13613.1"/>
    </source>
</evidence>
<keyword evidence="2" id="KW-0012">Acyltransferase</keyword>
<dbReference type="AlphaFoldDB" id="A0A5D0CUL6"/>
<dbReference type="InterPro" id="IPR016181">
    <property type="entry name" value="Acyl_CoA_acyltransferase"/>
</dbReference>
<dbReference type="PROSITE" id="PS51186">
    <property type="entry name" value="GNAT"/>
    <property type="match status" value="1"/>
</dbReference>
<dbReference type="PANTHER" id="PTHR43877">
    <property type="entry name" value="AMINOALKYLPHOSPHONATE N-ACETYLTRANSFERASE-RELATED-RELATED"/>
    <property type="match status" value="1"/>
</dbReference>
<evidence type="ECO:0000256" key="1">
    <source>
        <dbReference type="ARBA" id="ARBA00022679"/>
    </source>
</evidence>